<dbReference type="AlphaFoldDB" id="A0A1J1ILJ3"/>
<proteinExistence type="predicted"/>
<keyword evidence="1" id="KW-0732">Signal</keyword>
<dbReference type="OrthoDB" id="7137295at2759"/>
<dbReference type="STRING" id="568069.A0A1J1ILJ3"/>
<gene>
    <name evidence="2" type="ORF">CLUMA_CG012702</name>
</gene>
<protein>
    <submittedName>
        <fullName evidence="2">CLUMA_CG012702, isoform A</fullName>
    </submittedName>
</protein>
<reference evidence="2 3" key="1">
    <citation type="submission" date="2015-04" db="EMBL/GenBank/DDBJ databases">
        <authorList>
            <person name="Syromyatnikov M.Y."/>
            <person name="Popov V.N."/>
        </authorList>
    </citation>
    <scope>NUCLEOTIDE SEQUENCE [LARGE SCALE GENOMIC DNA]</scope>
</reference>
<organism evidence="2 3">
    <name type="scientific">Clunio marinus</name>
    <dbReference type="NCBI Taxonomy" id="568069"/>
    <lineage>
        <taxon>Eukaryota</taxon>
        <taxon>Metazoa</taxon>
        <taxon>Ecdysozoa</taxon>
        <taxon>Arthropoda</taxon>
        <taxon>Hexapoda</taxon>
        <taxon>Insecta</taxon>
        <taxon>Pterygota</taxon>
        <taxon>Neoptera</taxon>
        <taxon>Endopterygota</taxon>
        <taxon>Diptera</taxon>
        <taxon>Nematocera</taxon>
        <taxon>Chironomoidea</taxon>
        <taxon>Chironomidae</taxon>
        <taxon>Clunio</taxon>
    </lineage>
</organism>
<name>A0A1J1ILJ3_9DIPT</name>
<accession>A0A1J1ILJ3</accession>
<keyword evidence="3" id="KW-1185">Reference proteome</keyword>
<dbReference type="EMBL" id="CVRI01000050">
    <property type="protein sequence ID" value="CRK99329.1"/>
    <property type="molecule type" value="Genomic_DNA"/>
</dbReference>
<evidence type="ECO:0000313" key="2">
    <source>
        <dbReference type="EMBL" id="CRK99329.1"/>
    </source>
</evidence>
<evidence type="ECO:0000256" key="1">
    <source>
        <dbReference type="SAM" id="SignalP"/>
    </source>
</evidence>
<sequence>MMTWLLAIALSIVVPASSDETIAQNDFRFISYHDLLATSSRFAEHNVTTFSRLLFDVSRNSLIVGARKVSTQLEIYFHFSC</sequence>
<evidence type="ECO:0000313" key="3">
    <source>
        <dbReference type="Proteomes" id="UP000183832"/>
    </source>
</evidence>
<dbReference type="Proteomes" id="UP000183832">
    <property type="component" value="Unassembled WGS sequence"/>
</dbReference>
<feature type="chain" id="PRO_5012881998" evidence="1">
    <location>
        <begin position="19"/>
        <end position="81"/>
    </location>
</feature>
<feature type="signal peptide" evidence="1">
    <location>
        <begin position="1"/>
        <end position="18"/>
    </location>
</feature>